<dbReference type="AlphaFoldDB" id="A0A4C1XZC2"/>
<evidence type="ECO:0000313" key="2">
    <source>
        <dbReference type="Proteomes" id="UP000299102"/>
    </source>
</evidence>
<comment type="caution">
    <text evidence="1">The sequence shown here is derived from an EMBL/GenBank/DDBJ whole genome shotgun (WGS) entry which is preliminary data.</text>
</comment>
<organism evidence="1 2">
    <name type="scientific">Eumeta variegata</name>
    <name type="common">Bagworm moth</name>
    <name type="synonym">Eumeta japonica</name>
    <dbReference type="NCBI Taxonomy" id="151549"/>
    <lineage>
        <taxon>Eukaryota</taxon>
        <taxon>Metazoa</taxon>
        <taxon>Ecdysozoa</taxon>
        <taxon>Arthropoda</taxon>
        <taxon>Hexapoda</taxon>
        <taxon>Insecta</taxon>
        <taxon>Pterygota</taxon>
        <taxon>Neoptera</taxon>
        <taxon>Endopterygota</taxon>
        <taxon>Lepidoptera</taxon>
        <taxon>Glossata</taxon>
        <taxon>Ditrysia</taxon>
        <taxon>Tineoidea</taxon>
        <taxon>Psychidae</taxon>
        <taxon>Oiketicinae</taxon>
        <taxon>Eumeta</taxon>
    </lineage>
</organism>
<name>A0A4C1XZC2_EUMVA</name>
<reference evidence="1 2" key="1">
    <citation type="journal article" date="2019" name="Commun. Biol.">
        <title>The bagworm genome reveals a unique fibroin gene that provides high tensile strength.</title>
        <authorList>
            <person name="Kono N."/>
            <person name="Nakamura H."/>
            <person name="Ohtoshi R."/>
            <person name="Tomita M."/>
            <person name="Numata K."/>
            <person name="Arakawa K."/>
        </authorList>
    </citation>
    <scope>NUCLEOTIDE SEQUENCE [LARGE SCALE GENOMIC DNA]</scope>
</reference>
<proteinExistence type="predicted"/>
<accession>A0A4C1XZC2</accession>
<dbReference type="EMBL" id="BGZK01000996">
    <property type="protein sequence ID" value="GBP67912.1"/>
    <property type="molecule type" value="Genomic_DNA"/>
</dbReference>
<sequence length="119" mass="13311">MTSLRLPFCPRGHRMNSLTFCVIDHAVNHNPESGPAHDIYPSLGLDPESDKIIPGSETGLGGIAPLRLQNLKQARLVMSGGLWIHQCDPESCQCGSFEMKPTHIKLHETNEKRMQNFDY</sequence>
<evidence type="ECO:0000313" key="1">
    <source>
        <dbReference type="EMBL" id="GBP67912.1"/>
    </source>
</evidence>
<keyword evidence="2" id="KW-1185">Reference proteome</keyword>
<dbReference type="Proteomes" id="UP000299102">
    <property type="component" value="Unassembled WGS sequence"/>
</dbReference>
<protein>
    <submittedName>
        <fullName evidence="1">Uncharacterized protein</fullName>
    </submittedName>
</protein>
<gene>
    <name evidence="1" type="ORF">EVAR_97704_1</name>
</gene>